<dbReference type="GO" id="GO:0005506">
    <property type="term" value="F:iron ion binding"/>
    <property type="evidence" value="ECO:0007669"/>
    <property type="project" value="InterPro"/>
</dbReference>
<dbReference type="PRINTS" id="PR00463">
    <property type="entry name" value="EP450I"/>
</dbReference>
<keyword evidence="7" id="KW-1133">Transmembrane helix</keyword>
<accession>Q9ATV3</accession>
<evidence type="ECO:0000256" key="2">
    <source>
        <dbReference type="ARBA" id="ARBA00005179"/>
    </source>
</evidence>
<keyword evidence="6 11" id="KW-0479">Metal-binding</keyword>
<dbReference type="GO" id="GO:0004497">
    <property type="term" value="F:monooxygenase activity"/>
    <property type="evidence" value="ECO:0007669"/>
    <property type="project" value="UniProtKB-KW"/>
</dbReference>
<sequence length="507" mass="56611">MNLEVAFLHEYASPRALVVAVVLVLVAVHLARSTSRAERLRRKLPCPRFTLPVIGHLHLIGSLPHVGLRDLARKHGPDVMLLRLGAVPTLIVSSPSAARAVLRTHDHVFASRPDTVVGDILFVGSTNVGHSPYGEYWRQVRKIITTHVLTAKKIRANLPYREQEARLALASVREAAAAGTAVDLTHLFSHFAHDMVSQAVAGRIHREDRWGKLFHDLFVGNGQLLGGFNLDDCFPSLARLGIGSANIAKQRKRWDDLLDEVIDRHTSTPMEKGDEPDFIDVMLSVQDEYKLTRNNIKSILMDMFQAGTDTTFIWLDYAMAELARAPQVMAKLQAEVRRCSTTNQLLTQEDLSSMSYLKAVMKETMRLHPPGPLLLPHASIADCEVEGYVVPAGTRVIINVWAIGRHASSWERAEEFVPERFLEGSVDANSDFYGNDFRLLPFGSGRRMCPGINFATLTFEIILANLIYHFDWELPEGSPGVDMTEAFGMDVHRKENLLLVPRVAKIV</sequence>
<dbReference type="GO" id="GO:0016705">
    <property type="term" value="F:oxidoreductase activity, acting on paired donors, with incorporation or reduction of molecular oxygen"/>
    <property type="evidence" value="ECO:0007669"/>
    <property type="project" value="InterPro"/>
</dbReference>
<evidence type="ECO:0000256" key="11">
    <source>
        <dbReference type="PIRSR" id="PIRSR602401-1"/>
    </source>
</evidence>
<dbReference type="AlphaFoldDB" id="Q9ATV3"/>
<evidence type="ECO:0000256" key="7">
    <source>
        <dbReference type="ARBA" id="ARBA00022989"/>
    </source>
</evidence>
<keyword evidence="9 11" id="KW-0408">Iron</keyword>
<dbReference type="Gene3D" id="1.10.630.10">
    <property type="entry name" value="Cytochrome P450"/>
    <property type="match status" value="1"/>
</dbReference>
<keyword evidence="7" id="KW-0472">Membrane</keyword>
<feature type="binding site" description="axial binding residue" evidence="11">
    <location>
        <position position="449"/>
    </location>
    <ligand>
        <name>heme</name>
        <dbReference type="ChEBI" id="CHEBI:30413"/>
    </ligand>
    <ligandPart>
        <name>Fe</name>
        <dbReference type="ChEBI" id="CHEBI:18248"/>
    </ligandPart>
</feature>
<evidence type="ECO:0000256" key="9">
    <source>
        <dbReference type="ARBA" id="ARBA00023004"/>
    </source>
</evidence>
<dbReference type="PROSITE" id="PS00086">
    <property type="entry name" value="CYTOCHROME_P450"/>
    <property type="match status" value="1"/>
</dbReference>
<comment type="cofactor">
    <cofactor evidence="1 11">
        <name>heme</name>
        <dbReference type="ChEBI" id="CHEBI:30413"/>
    </cofactor>
</comment>
<dbReference type="InterPro" id="IPR002401">
    <property type="entry name" value="Cyt_P450_E_grp-I"/>
</dbReference>
<evidence type="ECO:0000256" key="8">
    <source>
        <dbReference type="ARBA" id="ARBA00023002"/>
    </source>
</evidence>
<dbReference type="FunFam" id="1.10.630.10:FF:000055">
    <property type="entry name" value="Cytochrome P450 71A26"/>
    <property type="match status" value="1"/>
</dbReference>
<dbReference type="GO" id="GO:0020037">
    <property type="term" value="F:heme binding"/>
    <property type="evidence" value="ECO:0007669"/>
    <property type="project" value="InterPro"/>
</dbReference>
<protein>
    <submittedName>
        <fullName evidence="13">Putative cytochrome P450</fullName>
    </submittedName>
</protein>
<dbReference type="SUPFAM" id="SSF48264">
    <property type="entry name" value="Cytochrome P450"/>
    <property type="match status" value="1"/>
</dbReference>
<keyword evidence="8 12" id="KW-0560">Oxidoreductase</keyword>
<dbReference type="InterPro" id="IPR036396">
    <property type="entry name" value="Cyt_P450_sf"/>
</dbReference>
<keyword evidence="4 11" id="KW-0349">Heme</keyword>
<dbReference type="InterPro" id="IPR017972">
    <property type="entry name" value="Cyt_P450_CS"/>
</dbReference>
<evidence type="ECO:0000256" key="5">
    <source>
        <dbReference type="ARBA" id="ARBA00022692"/>
    </source>
</evidence>
<comment type="pathway">
    <text evidence="2">Secondary metabolite biosynthesis.</text>
</comment>
<dbReference type="PANTHER" id="PTHR47955">
    <property type="entry name" value="CYTOCHROME P450 FAMILY 71 PROTEIN"/>
    <property type="match status" value="1"/>
</dbReference>
<organism evidence="13">
    <name type="scientific">Lolium rigidum</name>
    <name type="common">Annual ryegrass</name>
    <dbReference type="NCBI Taxonomy" id="89674"/>
    <lineage>
        <taxon>Eukaryota</taxon>
        <taxon>Viridiplantae</taxon>
        <taxon>Streptophyta</taxon>
        <taxon>Embryophyta</taxon>
        <taxon>Tracheophyta</taxon>
        <taxon>Spermatophyta</taxon>
        <taxon>Magnoliopsida</taxon>
        <taxon>Liliopsida</taxon>
        <taxon>Poales</taxon>
        <taxon>Poaceae</taxon>
        <taxon>BOP clade</taxon>
        <taxon>Pooideae</taxon>
        <taxon>Poodae</taxon>
        <taxon>Poeae</taxon>
        <taxon>Poeae Chloroplast Group 2 (Poeae type)</taxon>
        <taxon>Loliodinae</taxon>
        <taxon>Loliinae</taxon>
        <taxon>Lolium</taxon>
    </lineage>
</organism>
<dbReference type="InterPro" id="IPR001128">
    <property type="entry name" value="Cyt_P450"/>
</dbReference>
<dbReference type="Pfam" id="PF00067">
    <property type="entry name" value="p450"/>
    <property type="match status" value="1"/>
</dbReference>
<comment type="similarity">
    <text evidence="3 12">Belongs to the cytochrome P450 family.</text>
</comment>
<evidence type="ECO:0000256" key="10">
    <source>
        <dbReference type="ARBA" id="ARBA00023033"/>
    </source>
</evidence>
<evidence type="ECO:0000256" key="3">
    <source>
        <dbReference type="ARBA" id="ARBA00010617"/>
    </source>
</evidence>
<evidence type="ECO:0000256" key="12">
    <source>
        <dbReference type="RuleBase" id="RU000461"/>
    </source>
</evidence>
<keyword evidence="10 12" id="KW-0503">Monooxygenase</keyword>
<proteinExistence type="evidence at transcript level"/>
<keyword evidence="5" id="KW-0812">Transmembrane</keyword>
<evidence type="ECO:0000256" key="4">
    <source>
        <dbReference type="ARBA" id="ARBA00022617"/>
    </source>
</evidence>
<dbReference type="PANTHER" id="PTHR47955:SF14">
    <property type="entry name" value="OS01G0543600 PROTEIN"/>
    <property type="match status" value="1"/>
</dbReference>
<name>Q9ATV3_LOLRI</name>
<reference evidence="13" key="1">
    <citation type="journal article" date="2001" name="Theor. Appl. Genet.">
        <title>A general cloning strategy for divergent plant cytochrome P450 genes and its application in Lolium rigidum and Ocimum basilicum.</title>
        <authorList>
            <person name="Fischer T.C."/>
            <person name="Klattig J.T."/>
            <person name="Gierl A."/>
        </authorList>
    </citation>
    <scope>NUCLEOTIDE SEQUENCE</scope>
</reference>
<evidence type="ECO:0000256" key="1">
    <source>
        <dbReference type="ARBA" id="ARBA00001971"/>
    </source>
</evidence>
<evidence type="ECO:0000256" key="6">
    <source>
        <dbReference type="ARBA" id="ARBA00022723"/>
    </source>
</evidence>
<dbReference type="PRINTS" id="PR00385">
    <property type="entry name" value="P450"/>
</dbReference>
<evidence type="ECO:0000313" key="13">
    <source>
        <dbReference type="EMBL" id="AAK38082.1"/>
    </source>
</evidence>
<dbReference type="CDD" id="cd11072">
    <property type="entry name" value="CYP71-like"/>
    <property type="match status" value="1"/>
</dbReference>
<dbReference type="EMBL" id="AF321858">
    <property type="protein sequence ID" value="AAK38082.1"/>
    <property type="molecule type" value="mRNA"/>
</dbReference>